<name>A0A562IFF9_MICOL</name>
<sequence>MPGPVLLTAVVFVVLAVLFALATLHRLVDDDGSIGAAVFFAAMAVACAAPALGLSGRRPWAPVAAYVPSGLLATASLGTFGAITLVGLGLLAWVLWALNARASRDWLAGPRRPR</sequence>
<feature type="transmembrane region" description="Helical" evidence="1">
    <location>
        <begin position="36"/>
        <end position="55"/>
    </location>
</feature>
<protein>
    <submittedName>
        <fullName evidence="2">Uncharacterized protein</fullName>
    </submittedName>
</protein>
<dbReference type="EMBL" id="VLKE01000001">
    <property type="protein sequence ID" value="TWH69700.1"/>
    <property type="molecule type" value="Genomic_DNA"/>
</dbReference>
<evidence type="ECO:0000313" key="3">
    <source>
        <dbReference type="Proteomes" id="UP000319825"/>
    </source>
</evidence>
<organism evidence="2 3">
    <name type="scientific">Micromonospora olivasterospora</name>
    <dbReference type="NCBI Taxonomy" id="1880"/>
    <lineage>
        <taxon>Bacteria</taxon>
        <taxon>Bacillati</taxon>
        <taxon>Actinomycetota</taxon>
        <taxon>Actinomycetes</taxon>
        <taxon>Micromonosporales</taxon>
        <taxon>Micromonosporaceae</taxon>
        <taxon>Micromonospora</taxon>
    </lineage>
</organism>
<keyword evidence="1" id="KW-0812">Transmembrane</keyword>
<keyword evidence="3" id="KW-1185">Reference proteome</keyword>
<dbReference type="Proteomes" id="UP000319825">
    <property type="component" value="Unassembled WGS sequence"/>
</dbReference>
<accession>A0A562IFF9</accession>
<reference evidence="2 3" key="1">
    <citation type="submission" date="2019-07" db="EMBL/GenBank/DDBJ databases">
        <title>R&amp;d 2014.</title>
        <authorList>
            <person name="Klenk H.-P."/>
        </authorList>
    </citation>
    <scope>NUCLEOTIDE SEQUENCE [LARGE SCALE GENOMIC DNA]</scope>
    <source>
        <strain evidence="2 3">DSM 43868</strain>
    </source>
</reference>
<proteinExistence type="predicted"/>
<feature type="transmembrane region" description="Helical" evidence="1">
    <location>
        <begin position="75"/>
        <end position="98"/>
    </location>
</feature>
<dbReference type="AlphaFoldDB" id="A0A562IFF9"/>
<keyword evidence="1" id="KW-1133">Transmembrane helix</keyword>
<keyword evidence="1" id="KW-0472">Membrane</keyword>
<evidence type="ECO:0000256" key="1">
    <source>
        <dbReference type="SAM" id="Phobius"/>
    </source>
</evidence>
<evidence type="ECO:0000313" key="2">
    <source>
        <dbReference type="EMBL" id="TWH69700.1"/>
    </source>
</evidence>
<comment type="caution">
    <text evidence="2">The sequence shown here is derived from an EMBL/GenBank/DDBJ whole genome shotgun (WGS) entry which is preliminary data.</text>
</comment>
<feature type="transmembrane region" description="Helical" evidence="1">
    <location>
        <begin position="6"/>
        <end position="24"/>
    </location>
</feature>
<gene>
    <name evidence="2" type="ORF">JD77_04714</name>
</gene>